<organism evidence="3 4">
    <name type="scientific">Candida albicans</name>
    <name type="common">Yeast</name>
    <dbReference type="NCBI Taxonomy" id="5476"/>
    <lineage>
        <taxon>Eukaryota</taxon>
        <taxon>Fungi</taxon>
        <taxon>Dikarya</taxon>
        <taxon>Ascomycota</taxon>
        <taxon>Saccharomycotina</taxon>
        <taxon>Pichiomycetes</taxon>
        <taxon>Debaryomycetaceae</taxon>
        <taxon>Candida/Lodderomyces clade</taxon>
        <taxon>Candida</taxon>
    </lineage>
</organism>
<dbReference type="Proteomes" id="UP000536275">
    <property type="component" value="Unassembled WGS sequence"/>
</dbReference>
<sequence length="581" mass="65736">MSDHESDNYDSEPDIFEIIVSDSEDDSDMEDLFSAPATGTQNTTMDEECQVEEGVSRRRTVEGHHVSEDNEDYLQRTYGVKSTQYCFRLGKKHIYCRNFIIEERSSGNVVINPTARFYKRASRKVKQDLESVPVHQFTPDEKEIRVDDADLYEMVESKEETVRGMHCVSTQACVGIKKHVKLYMPREVVEGSNFDMKVRDEGYAQVTRSTAVLDQFFSVYEFDDKMSEPDSTAGYIDAGRKIYKAVYDDVIAQHDLANFLGSSLTYHFRNERFVRVLAPETVKQATELSEVNVAANEVLNRNLIYRHGAVEIVTSYGKNRKFTARERFMRFDPIYSEVDYGDGVVTVTADIEDMEGVQDVVRTAKVVLATKSFSCGIDLPNIRAIVFFDTDVPVAEMIQVIGRARNKVSHMVELYSNRDPDEVRCFRQQMAAFYGIRAACNNCCGVVDAEHEDMLRKLWEDEPEETNQYDEIVVVAETEEEKNWYDEIVDEAESIMQQIEMGNPVIGKDVSGGVIAVEAVVNARCGCLNFAVGADTGGGTVDRLNEFEEFQELKNLSAKGRGGRTGGGKVYSFSKHSMVEQ</sequence>
<dbReference type="SMART" id="SM00490">
    <property type="entry name" value="HELICc"/>
    <property type="match status" value="1"/>
</dbReference>
<proteinExistence type="predicted"/>
<keyword evidence="3" id="KW-0547">Nucleotide-binding</keyword>
<comment type="caution">
    <text evidence="3">The sequence shown here is derived from an EMBL/GenBank/DDBJ whole genome shotgun (WGS) entry which is preliminary data.</text>
</comment>
<gene>
    <name evidence="3" type="ORF">FOB64_002803</name>
</gene>
<dbReference type="SUPFAM" id="SSF52540">
    <property type="entry name" value="P-loop containing nucleoside triphosphate hydrolases"/>
    <property type="match status" value="1"/>
</dbReference>
<dbReference type="AlphaFoldDB" id="A0A8H6BYD8"/>
<evidence type="ECO:0000256" key="1">
    <source>
        <dbReference type="SAM" id="MobiDB-lite"/>
    </source>
</evidence>
<dbReference type="CDD" id="cd18785">
    <property type="entry name" value="SF2_C"/>
    <property type="match status" value="1"/>
</dbReference>
<dbReference type="Pfam" id="PF00271">
    <property type="entry name" value="Helicase_C"/>
    <property type="match status" value="1"/>
</dbReference>
<keyword evidence="3" id="KW-0347">Helicase</keyword>
<name>A0A8H6BYD8_CANAX</name>
<evidence type="ECO:0000259" key="2">
    <source>
        <dbReference type="SMART" id="SM00490"/>
    </source>
</evidence>
<evidence type="ECO:0000313" key="3">
    <source>
        <dbReference type="EMBL" id="KAF6070118.1"/>
    </source>
</evidence>
<keyword evidence="3" id="KW-0067">ATP-binding</keyword>
<dbReference type="Gene3D" id="3.40.50.300">
    <property type="entry name" value="P-loop containing nucleotide triphosphate hydrolases"/>
    <property type="match status" value="1"/>
</dbReference>
<dbReference type="GO" id="GO:0004386">
    <property type="term" value="F:helicase activity"/>
    <property type="evidence" value="ECO:0007669"/>
    <property type="project" value="UniProtKB-KW"/>
</dbReference>
<feature type="domain" description="Helicase C-terminal" evidence="2">
    <location>
        <begin position="311"/>
        <end position="407"/>
    </location>
</feature>
<dbReference type="EMBL" id="JABWAD010000028">
    <property type="protein sequence ID" value="KAF6070118.1"/>
    <property type="molecule type" value="Genomic_DNA"/>
</dbReference>
<reference evidence="3 4" key="1">
    <citation type="submission" date="2020-03" db="EMBL/GenBank/DDBJ databases">
        <title>FDA dAtabase for Regulatory Grade micrObial Sequences (FDA-ARGOS): Supporting development and validation of Infectious Disease Dx tests.</title>
        <authorList>
            <person name="Campos J."/>
            <person name="Goldberg B."/>
            <person name="Tallon L."/>
            <person name="Sadzewicz L."/>
            <person name="Vavikolanu K."/>
            <person name="Mehta A."/>
            <person name="Aluvathingal J."/>
            <person name="Nadendla S."/>
            <person name="Nandy P."/>
            <person name="Geyer C."/>
            <person name="Yan Y."/>
            <person name="Sichtig H."/>
        </authorList>
    </citation>
    <scope>NUCLEOTIDE SEQUENCE [LARGE SCALE GENOMIC DNA]</scope>
    <source>
        <strain evidence="3 4">FDAARGOS_656</strain>
    </source>
</reference>
<accession>A0A8H6BYD8</accession>
<dbReference type="InterPro" id="IPR001650">
    <property type="entry name" value="Helicase_C-like"/>
</dbReference>
<evidence type="ECO:0000313" key="4">
    <source>
        <dbReference type="Proteomes" id="UP000536275"/>
    </source>
</evidence>
<protein>
    <submittedName>
        <fullName evidence="3">Helicase conserved C-terminal domain family protein</fullName>
    </submittedName>
</protein>
<feature type="region of interest" description="Disordered" evidence="1">
    <location>
        <begin position="25"/>
        <end position="46"/>
    </location>
</feature>
<keyword evidence="3" id="KW-0378">Hydrolase</keyword>
<dbReference type="InterPro" id="IPR027417">
    <property type="entry name" value="P-loop_NTPase"/>
</dbReference>